<dbReference type="Gene3D" id="1.10.10.2480">
    <property type="match status" value="1"/>
</dbReference>
<feature type="non-terminal residue" evidence="19">
    <location>
        <position position="954"/>
    </location>
</feature>
<feature type="compositionally biased region" description="Basic residues" evidence="17">
    <location>
        <begin position="112"/>
        <end position="122"/>
    </location>
</feature>
<feature type="compositionally biased region" description="Low complexity" evidence="17">
    <location>
        <begin position="339"/>
        <end position="358"/>
    </location>
</feature>
<dbReference type="GO" id="GO:0003723">
    <property type="term" value="F:RNA binding"/>
    <property type="evidence" value="ECO:0007669"/>
    <property type="project" value="UniProtKB-KW"/>
</dbReference>
<dbReference type="PROSITE" id="PS50126">
    <property type="entry name" value="S1"/>
    <property type="match status" value="1"/>
</dbReference>
<comment type="caution">
    <text evidence="19">The sequence shown here is derived from an EMBL/GenBank/DDBJ whole genome shotgun (WGS) entry which is preliminary data.</text>
</comment>
<feature type="compositionally biased region" description="Basic and acidic residues" evidence="17">
    <location>
        <begin position="310"/>
        <end position="319"/>
    </location>
</feature>
<evidence type="ECO:0000259" key="18">
    <source>
        <dbReference type="PROSITE" id="PS50126"/>
    </source>
</evidence>
<dbReference type="GO" id="GO:0006397">
    <property type="term" value="P:mRNA processing"/>
    <property type="evidence" value="ECO:0007669"/>
    <property type="project" value="UniProtKB-KW"/>
</dbReference>
<dbReference type="eggNOG" id="COG1530">
    <property type="taxonomic scope" value="Bacteria"/>
</dbReference>
<dbReference type="GO" id="GO:0005737">
    <property type="term" value="C:cytoplasm"/>
    <property type="evidence" value="ECO:0007669"/>
    <property type="project" value="UniProtKB-SubCell"/>
</dbReference>
<comment type="cofactor">
    <cofactor evidence="1">
        <name>Mg(2+)</name>
        <dbReference type="ChEBI" id="CHEBI:18420"/>
    </cofactor>
</comment>
<evidence type="ECO:0000256" key="15">
    <source>
        <dbReference type="ARBA" id="ARBA00066879"/>
    </source>
</evidence>
<dbReference type="InterPro" id="IPR012340">
    <property type="entry name" value="NA-bd_OB-fold"/>
</dbReference>
<keyword evidence="9" id="KW-0479">Metal-binding</keyword>
<gene>
    <name evidence="19" type="ORF">HMPREF9719_00496</name>
</gene>
<keyword evidence="11" id="KW-0862">Zinc</keyword>
<feature type="compositionally biased region" description="Acidic residues" evidence="17">
    <location>
        <begin position="373"/>
        <end position="387"/>
    </location>
</feature>
<dbReference type="GO" id="GO:0008995">
    <property type="term" value="F:ribonuclease E activity"/>
    <property type="evidence" value="ECO:0007669"/>
    <property type="project" value="UniProtKB-EC"/>
</dbReference>
<comment type="subcellular location">
    <subcellularLocation>
        <location evidence="3">Cytoplasm</location>
    </subcellularLocation>
</comment>
<dbReference type="RefSeq" id="WP_004600386.1">
    <property type="nucleotide sequence ID" value="NZ_JH815192.1"/>
</dbReference>
<dbReference type="Proteomes" id="UP000006078">
    <property type="component" value="Unassembled WGS sequence"/>
</dbReference>
<feature type="compositionally biased region" description="Acidic residues" evidence="17">
    <location>
        <begin position="320"/>
        <end position="338"/>
    </location>
</feature>
<keyword evidence="6" id="KW-0698">rRNA processing</keyword>
<dbReference type="PANTHER" id="PTHR30001">
    <property type="entry name" value="RIBONUCLEASE"/>
    <property type="match status" value="1"/>
</dbReference>
<evidence type="ECO:0000256" key="14">
    <source>
        <dbReference type="ARBA" id="ARBA00050524"/>
    </source>
</evidence>
<keyword evidence="10" id="KW-0378">Hydrolase</keyword>
<comment type="similarity">
    <text evidence="4">Belongs to the RNase E/G family.</text>
</comment>
<evidence type="ECO:0000256" key="17">
    <source>
        <dbReference type="SAM" id="MobiDB-lite"/>
    </source>
</evidence>
<organism evidence="19 20">
    <name type="scientific">Corynebacterium otitidis ATCC 51513</name>
    <dbReference type="NCBI Taxonomy" id="883169"/>
    <lineage>
        <taxon>Bacteria</taxon>
        <taxon>Bacillati</taxon>
        <taxon>Actinomycetota</taxon>
        <taxon>Actinomycetes</taxon>
        <taxon>Mycobacteriales</taxon>
        <taxon>Corynebacteriaceae</taxon>
        <taxon>Corynebacterium</taxon>
    </lineage>
</organism>
<feature type="region of interest" description="Disordered" evidence="17">
    <location>
        <begin position="278"/>
        <end position="470"/>
    </location>
</feature>
<evidence type="ECO:0000313" key="20">
    <source>
        <dbReference type="Proteomes" id="UP000006078"/>
    </source>
</evidence>
<dbReference type="PANTHER" id="PTHR30001:SF0">
    <property type="entry name" value="RIBONUCLEASE G"/>
    <property type="match status" value="1"/>
</dbReference>
<evidence type="ECO:0000256" key="12">
    <source>
        <dbReference type="ARBA" id="ARBA00022842"/>
    </source>
</evidence>
<dbReference type="Pfam" id="PF04760">
    <property type="entry name" value="IF2_N"/>
    <property type="match status" value="1"/>
</dbReference>
<keyword evidence="12" id="KW-0460">Magnesium</keyword>
<dbReference type="CDD" id="cd04453">
    <property type="entry name" value="S1_RNase_E"/>
    <property type="match status" value="1"/>
</dbReference>
<feature type="region of interest" description="Disordered" evidence="17">
    <location>
        <begin position="911"/>
        <end position="954"/>
    </location>
</feature>
<feature type="compositionally biased region" description="Basic and acidic residues" evidence="17">
    <location>
        <begin position="133"/>
        <end position="187"/>
    </location>
</feature>
<dbReference type="InterPro" id="IPR019307">
    <property type="entry name" value="RNA-bd_AU-1/RNase_E/G"/>
</dbReference>
<dbReference type="Gene3D" id="2.40.50.140">
    <property type="entry name" value="Nucleic acid-binding proteins"/>
    <property type="match status" value="1"/>
</dbReference>
<evidence type="ECO:0000256" key="7">
    <source>
        <dbReference type="ARBA" id="ARBA00022664"/>
    </source>
</evidence>
<dbReference type="EMBL" id="AHAE01000029">
    <property type="protein sequence ID" value="EJZ82565.1"/>
    <property type="molecule type" value="Genomic_DNA"/>
</dbReference>
<evidence type="ECO:0000256" key="4">
    <source>
        <dbReference type="ARBA" id="ARBA00005522"/>
    </source>
</evidence>
<comment type="cofactor">
    <cofactor evidence="2">
        <name>Zn(2+)</name>
        <dbReference type="ChEBI" id="CHEBI:29105"/>
    </cofactor>
</comment>
<feature type="compositionally biased region" description="Basic and acidic residues" evidence="17">
    <location>
        <begin position="79"/>
        <end position="111"/>
    </location>
</feature>
<feature type="compositionally biased region" description="Basic and acidic residues" evidence="17">
    <location>
        <begin position="402"/>
        <end position="433"/>
    </location>
</feature>
<dbReference type="OrthoDB" id="9804278at2"/>
<feature type="compositionally biased region" description="Acidic residues" evidence="17">
    <location>
        <begin position="920"/>
        <end position="930"/>
    </location>
</feature>
<feature type="compositionally biased region" description="Basic residues" evidence="17">
    <location>
        <begin position="15"/>
        <end position="24"/>
    </location>
</feature>
<evidence type="ECO:0000256" key="5">
    <source>
        <dbReference type="ARBA" id="ARBA00022490"/>
    </source>
</evidence>
<feature type="compositionally biased region" description="Basic residues" evidence="17">
    <location>
        <begin position="391"/>
        <end position="401"/>
    </location>
</feature>
<feature type="compositionally biased region" description="Basic residues" evidence="17">
    <location>
        <begin position="188"/>
        <end position="205"/>
    </location>
</feature>
<dbReference type="FunFam" id="2.40.50.140:FF:000066">
    <property type="entry name" value="Ribonuclease E"/>
    <property type="match status" value="1"/>
</dbReference>
<feature type="compositionally biased region" description="Polar residues" evidence="17">
    <location>
        <begin position="39"/>
        <end position="54"/>
    </location>
</feature>
<dbReference type="SMART" id="SM00316">
    <property type="entry name" value="S1"/>
    <property type="match status" value="1"/>
</dbReference>
<accession>K0Z5B0</accession>
<keyword evidence="8" id="KW-0819">tRNA processing</keyword>
<evidence type="ECO:0000256" key="2">
    <source>
        <dbReference type="ARBA" id="ARBA00001947"/>
    </source>
</evidence>
<dbReference type="InterPro" id="IPR006847">
    <property type="entry name" value="IF2_N"/>
</dbReference>
<feature type="compositionally biased region" description="Basic and acidic residues" evidence="17">
    <location>
        <begin position="214"/>
        <end position="224"/>
    </location>
</feature>
<evidence type="ECO:0000256" key="11">
    <source>
        <dbReference type="ARBA" id="ARBA00022833"/>
    </source>
</evidence>
<feature type="domain" description="S1 motif" evidence="18">
    <location>
        <begin position="517"/>
        <end position="600"/>
    </location>
</feature>
<feature type="compositionally biased region" description="Basic and acidic residues" evidence="17">
    <location>
        <begin position="278"/>
        <end position="301"/>
    </location>
</feature>
<feature type="compositionally biased region" description="Basic and acidic residues" evidence="17">
    <location>
        <begin position="1"/>
        <end position="14"/>
    </location>
</feature>
<keyword evidence="20" id="KW-1185">Reference proteome</keyword>
<dbReference type="NCBIfam" id="TIGR00757">
    <property type="entry name" value="RNaseEG"/>
    <property type="match status" value="1"/>
</dbReference>
<evidence type="ECO:0000256" key="13">
    <source>
        <dbReference type="ARBA" id="ARBA00022884"/>
    </source>
</evidence>
<feature type="compositionally biased region" description="Basic and acidic residues" evidence="17">
    <location>
        <begin position="931"/>
        <end position="944"/>
    </location>
</feature>
<evidence type="ECO:0000256" key="9">
    <source>
        <dbReference type="ARBA" id="ARBA00022723"/>
    </source>
</evidence>
<feature type="region of interest" description="Disordered" evidence="17">
    <location>
        <begin position="1"/>
        <end position="234"/>
    </location>
</feature>
<dbReference type="InterPro" id="IPR003029">
    <property type="entry name" value="S1_domain"/>
</dbReference>
<dbReference type="EC" id="3.1.26.12" evidence="15"/>
<proteinExistence type="inferred from homology"/>
<evidence type="ECO:0000256" key="8">
    <source>
        <dbReference type="ARBA" id="ARBA00022694"/>
    </source>
</evidence>
<name>K0Z5B0_9CORY</name>
<keyword evidence="13" id="KW-0694">RNA-binding</keyword>
<feature type="compositionally biased region" description="Basic residues" evidence="17">
    <location>
        <begin position="62"/>
        <end position="72"/>
    </location>
</feature>
<reference evidence="19 20" key="1">
    <citation type="submission" date="2012-08" db="EMBL/GenBank/DDBJ databases">
        <title>The Genome Sequence of Turicella otitidis ATCC 51513.</title>
        <authorList>
            <consortium name="The Broad Institute Genome Sequencing Platform"/>
            <person name="Earl A."/>
            <person name="Ward D."/>
            <person name="Feldgarden M."/>
            <person name="Gevers D."/>
            <person name="Huys G."/>
            <person name="Walker B."/>
            <person name="Young S.K."/>
            <person name="Zeng Q."/>
            <person name="Gargeya S."/>
            <person name="Fitzgerald M."/>
            <person name="Haas B."/>
            <person name="Abouelleil A."/>
            <person name="Alvarado L."/>
            <person name="Arachchi H.M."/>
            <person name="Berlin A.M."/>
            <person name="Chapman S.B."/>
            <person name="Goldberg J."/>
            <person name="Griggs A."/>
            <person name="Gujja S."/>
            <person name="Hansen M."/>
            <person name="Howarth C."/>
            <person name="Imamovic A."/>
            <person name="Larimer J."/>
            <person name="McCowen C."/>
            <person name="Montmayeur A."/>
            <person name="Murphy C."/>
            <person name="Neiman D."/>
            <person name="Pearson M."/>
            <person name="Priest M."/>
            <person name="Roberts A."/>
            <person name="Saif S."/>
            <person name="Shea T."/>
            <person name="Sisk P."/>
            <person name="Sykes S."/>
            <person name="Wortman J."/>
            <person name="Nusbaum C."/>
            <person name="Birren B."/>
        </authorList>
    </citation>
    <scope>NUCLEOTIDE SEQUENCE [LARGE SCALE GENOMIC DNA]</scope>
    <source>
        <strain evidence="19 20">ATCC 51513</strain>
    </source>
</reference>
<dbReference type="Pfam" id="PF10150">
    <property type="entry name" value="RNase_E_G"/>
    <property type="match status" value="1"/>
</dbReference>
<dbReference type="Pfam" id="PF00575">
    <property type="entry name" value="S1"/>
    <property type="match status" value="1"/>
</dbReference>
<evidence type="ECO:0000256" key="6">
    <source>
        <dbReference type="ARBA" id="ARBA00022552"/>
    </source>
</evidence>
<dbReference type="HOGENOM" id="CLU_003468_2_1_11"/>
<dbReference type="AlphaFoldDB" id="K0Z5B0"/>
<keyword evidence="5" id="KW-0963">Cytoplasm</keyword>
<dbReference type="GO" id="GO:0008033">
    <property type="term" value="P:tRNA processing"/>
    <property type="evidence" value="ECO:0007669"/>
    <property type="project" value="UniProtKB-KW"/>
</dbReference>
<evidence type="ECO:0000313" key="19">
    <source>
        <dbReference type="EMBL" id="EJZ82565.1"/>
    </source>
</evidence>
<comment type="catalytic activity">
    <reaction evidence="14">
        <text>Endonucleolytic cleavage of single-stranded RNA in A- and U-rich regions.</text>
        <dbReference type="EC" id="3.1.26.12"/>
    </reaction>
</comment>
<evidence type="ECO:0000256" key="10">
    <source>
        <dbReference type="ARBA" id="ARBA00022801"/>
    </source>
</evidence>
<dbReference type="GO" id="GO:0046872">
    <property type="term" value="F:metal ion binding"/>
    <property type="evidence" value="ECO:0007669"/>
    <property type="project" value="UniProtKB-KW"/>
</dbReference>
<evidence type="ECO:0000256" key="3">
    <source>
        <dbReference type="ARBA" id="ARBA00004496"/>
    </source>
</evidence>
<sequence length="954" mass="103992">MANSENDTRDEKKKATGARRRRRASASGGPTDKKVKDAQATTANAEADTTSSTEGENESAKKKPARAKKSAGKAKSSGAKKDQGAKKDADAKKDQGDKQSESPKKGEEAKGKPTRRRTHSAKPKAAGAQPDAKGNKGDEPEETQPKRESKRGARRAKKDEKPAASDAKKADKAEESAASRKGDDGKADKKKQGKPARGGSRRRRGATSEGAVSEETRRAAREFDAASLKPKQRVHELAKRLGATSRELIVALNGLGITKVAQSTLVEEDARRLLEALAEPRDAAEAKEADEKLRERVEKNVANEINQIEQKVDRDLAAERDDEAEAGDEAEEPAETEVGEPAGDAAGEAAEPAPKPAGSSNRRRAPLFKAPEETADDEDSDDAEEEATGGRGRRERRRKDKAKGGKDAKDSKDSKDSKDKSEKKEPERRDEPVALRGSTRLAAKRRRRQERSRNGQPAFTEADEAAAHAKHRDVERTIVVRDKERDGEGTLTQVGILEDGRLVEHVVTSEGQASLIGNVYLGRVQNVLRSMEAAFIDIGKGRNGVLYASDVDWKAAGLDGRSRRIEQVFKNGDQALVQVTKNPSGHKGARLTGHVSLAGRFLVYTPGGSTAGVSHKLPAGERNRLKKVVKGLVPEGDGAIVRTAAEGVDEQEIGADIQRITRLWDDIERRAKKERSSKGAKPVALYEEPDLLVKVVRDLFNESVDRLVVDGRRSWNTVNAYVQSVAGSLSDRLERYDRGAHGGRDAFEELNIDEQIEEALQRVVYLPSGGSLVIDRTEAMTVIDVNTGRFTGSGGNLEETVTRNNLEAAEEIVRQLRLRDVGGMVVIDFIDMVLEENQDLVLRRLNEELELDRTRHQVSEVTSLGLVQLTRKKISTGLLETFSKPCEACEGRGLVLFDEPVDSEQTEAYLEAERRRRGDEDDVVDAADEAADAREDVDAGAPDRDAEEATGGRA</sequence>
<keyword evidence="7" id="KW-0507">mRNA processing</keyword>
<dbReference type="InterPro" id="IPR004659">
    <property type="entry name" value="RNase_E/G"/>
</dbReference>
<evidence type="ECO:0000256" key="1">
    <source>
        <dbReference type="ARBA" id="ARBA00001946"/>
    </source>
</evidence>
<dbReference type="SUPFAM" id="SSF50249">
    <property type="entry name" value="Nucleic acid-binding proteins"/>
    <property type="match status" value="1"/>
</dbReference>
<dbReference type="GO" id="GO:0006364">
    <property type="term" value="P:rRNA processing"/>
    <property type="evidence" value="ECO:0007669"/>
    <property type="project" value="UniProtKB-KW"/>
</dbReference>
<evidence type="ECO:0000256" key="16">
    <source>
        <dbReference type="ARBA" id="ARBA00072999"/>
    </source>
</evidence>
<protein>
    <recommendedName>
        <fullName evidence="16">Ribonuclease E</fullName>
        <ecNumber evidence="15">3.1.26.12</ecNumber>
    </recommendedName>
</protein>